<protein>
    <submittedName>
        <fullName evidence="2">MarR family transcriptional regulator</fullName>
    </submittedName>
</protein>
<dbReference type="RefSeq" id="WP_161247194.1">
    <property type="nucleotide sequence ID" value="NZ_BMUU01000013.1"/>
</dbReference>
<evidence type="ECO:0000259" key="1">
    <source>
        <dbReference type="PROSITE" id="PS50995"/>
    </source>
</evidence>
<dbReference type="PANTHER" id="PTHR33164">
    <property type="entry name" value="TRANSCRIPTIONAL REGULATOR, MARR FAMILY"/>
    <property type="match status" value="1"/>
</dbReference>
<feature type="domain" description="HTH marR-type" evidence="1">
    <location>
        <begin position="11"/>
        <end position="148"/>
    </location>
</feature>
<name>A0ABQ3AP84_9ACTN</name>
<dbReference type="Gene3D" id="1.10.10.10">
    <property type="entry name" value="Winged helix-like DNA-binding domain superfamily/Winged helix DNA-binding domain"/>
    <property type="match status" value="1"/>
</dbReference>
<keyword evidence="3" id="KW-1185">Reference proteome</keyword>
<dbReference type="GeneID" id="96294159"/>
<dbReference type="InterPro" id="IPR036390">
    <property type="entry name" value="WH_DNA-bd_sf"/>
</dbReference>
<proteinExistence type="predicted"/>
<dbReference type="PANTHER" id="PTHR33164:SF99">
    <property type="entry name" value="MARR FAMILY REGULATORY PROTEIN"/>
    <property type="match status" value="1"/>
</dbReference>
<dbReference type="PRINTS" id="PR00598">
    <property type="entry name" value="HTHMARR"/>
</dbReference>
<dbReference type="SUPFAM" id="SSF46785">
    <property type="entry name" value="Winged helix' DNA-binding domain"/>
    <property type="match status" value="1"/>
</dbReference>
<dbReference type="InterPro" id="IPR000835">
    <property type="entry name" value="HTH_MarR-typ"/>
</dbReference>
<dbReference type="SMART" id="SM00347">
    <property type="entry name" value="HTH_MARR"/>
    <property type="match status" value="1"/>
</dbReference>
<evidence type="ECO:0000313" key="2">
    <source>
        <dbReference type="EMBL" id="GGY59238.1"/>
    </source>
</evidence>
<gene>
    <name evidence="2" type="ORF">GCM10010326_62610</name>
</gene>
<comment type="caution">
    <text evidence="2">The sequence shown here is derived from an EMBL/GenBank/DDBJ whole genome shotgun (WGS) entry which is preliminary data.</text>
</comment>
<sequence>MTAGRGRRDGEVELWRQLTVLTSRISNTLDKRLQRGHGVSVAEYTALVVMRDNAKSGGVRMQDLAEAVGLSQSTVSRLVARLENEGLAGRVISEEDRRVMYAQISEQGTAVIADAAATFQKELTTALDVASFDEQTASLVARLRHNPATAGG</sequence>
<dbReference type="InterPro" id="IPR011991">
    <property type="entry name" value="ArsR-like_HTH"/>
</dbReference>
<dbReference type="Pfam" id="PF12802">
    <property type="entry name" value="MarR_2"/>
    <property type="match status" value="1"/>
</dbReference>
<evidence type="ECO:0000313" key="3">
    <source>
        <dbReference type="Proteomes" id="UP000600946"/>
    </source>
</evidence>
<dbReference type="CDD" id="cd00090">
    <property type="entry name" value="HTH_ARSR"/>
    <property type="match status" value="1"/>
</dbReference>
<dbReference type="InterPro" id="IPR039422">
    <property type="entry name" value="MarR/SlyA-like"/>
</dbReference>
<reference evidence="3" key="1">
    <citation type="journal article" date="2019" name="Int. J. Syst. Evol. Microbiol.">
        <title>The Global Catalogue of Microorganisms (GCM) 10K type strain sequencing project: providing services to taxonomists for standard genome sequencing and annotation.</title>
        <authorList>
            <consortium name="The Broad Institute Genomics Platform"/>
            <consortium name="The Broad Institute Genome Sequencing Center for Infectious Disease"/>
            <person name="Wu L."/>
            <person name="Ma J."/>
        </authorList>
    </citation>
    <scope>NUCLEOTIDE SEQUENCE [LARGE SCALE GENOMIC DNA]</scope>
    <source>
        <strain evidence="3">JCM 4594</strain>
    </source>
</reference>
<dbReference type="Proteomes" id="UP000600946">
    <property type="component" value="Unassembled WGS sequence"/>
</dbReference>
<accession>A0ABQ3AP84</accession>
<dbReference type="PROSITE" id="PS50995">
    <property type="entry name" value="HTH_MARR_2"/>
    <property type="match status" value="1"/>
</dbReference>
<dbReference type="InterPro" id="IPR036388">
    <property type="entry name" value="WH-like_DNA-bd_sf"/>
</dbReference>
<dbReference type="EMBL" id="BMUU01000013">
    <property type="protein sequence ID" value="GGY59238.1"/>
    <property type="molecule type" value="Genomic_DNA"/>
</dbReference>
<organism evidence="2 3">
    <name type="scientific">Streptomyces xanthochromogenes</name>
    <dbReference type="NCBI Taxonomy" id="67384"/>
    <lineage>
        <taxon>Bacteria</taxon>
        <taxon>Bacillati</taxon>
        <taxon>Actinomycetota</taxon>
        <taxon>Actinomycetes</taxon>
        <taxon>Kitasatosporales</taxon>
        <taxon>Streptomycetaceae</taxon>
        <taxon>Streptomyces</taxon>
    </lineage>
</organism>